<gene>
    <name evidence="9" type="ORF">ROHU_003818</name>
</gene>
<keyword evidence="7" id="KW-0807">Transducer</keyword>
<organism evidence="9 10">
    <name type="scientific">Labeo rohita</name>
    <name type="common">Indian major carp</name>
    <name type="synonym">Cyprinus rohita</name>
    <dbReference type="NCBI Taxonomy" id="84645"/>
    <lineage>
        <taxon>Eukaryota</taxon>
        <taxon>Metazoa</taxon>
        <taxon>Chordata</taxon>
        <taxon>Craniata</taxon>
        <taxon>Vertebrata</taxon>
        <taxon>Euteleostomi</taxon>
        <taxon>Actinopterygii</taxon>
        <taxon>Neopterygii</taxon>
        <taxon>Teleostei</taxon>
        <taxon>Ostariophysi</taxon>
        <taxon>Cypriniformes</taxon>
        <taxon>Cyprinidae</taxon>
        <taxon>Labeoninae</taxon>
        <taxon>Labeonini</taxon>
        <taxon>Labeo</taxon>
    </lineage>
</organism>
<dbReference type="InterPro" id="IPR000276">
    <property type="entry name" value="GPCR_Rhodpsn"/>
</dbReference>
<keyword evidence="3 8" id="KW-1133">Transmembrane helix</keyword>
<protein>
    <submittedName>
        <fullName evidence="9">C3a anaphylatoxin chemotactic receptor-like protein</fullName>
    </submittedName>
</protein>
<evidence type="ECO:0000256" key="4">
    <source>
        <dbReference type="ARBA" id="ARBA00023040"/>
    </source>
</evidence>
<feature type="transmembrane region" description="Helical" evidence="8">
    <location>
        <begin position="149"/>
        <end position="173"/>
    </location>
</feature>
<dbReference type="SUPFAM" id="SSF81321">
    <property type="entry name" value="Family A G protein-coupled receptor-like"/>
    <property type="match status" value="2"/>
</dbReference>
<dbReference type="EMBL" id="QBIY01011134">
    <property type="protein sequence ID" value="RXN35126.1"/>
    <property type="molecule type" value="Genomic_DNA"/>
</dbReference>
<comment type="subcellular location">
    <subcellularLocation>
        <location evidence="1">Membrane</location>
        <topology evidence="1">Multi-pass membrane protein</topology>
    </subcellularLocation>
</comment>
<dbReference type="GO" id="GO:0005886">
    <property type="term" value="C:plasma membrane"/>
    <property type="evidence" value="ECO:0007669"/>
    <property type="project" value="TreeGrafter"/>
</dbReference>
<evidence type="ECO:0000313" key="9">
    <source>
        <dbReference type="EMBL" id="RXN35126.1"/>
    </source>
</evidence>
<evidence type="ECO:0000256" key="6">
    <source>
        <dbReference type="ARBA" id="ARBA00023170"/>
    </source>
</evidence>
<dbReference type="GO" id="GO:0004930">
    <property type="term" value="F:G protein-coupled receptor activity"/>
    <property type="evidence" value="ECO:0007669"/>
    <property type="project" value="UniProtKB-KW"/>
</dbReference>
<dbReference type="PANTHER" id="PTHR24225:SF68">
    <property type="entry name" value="C3A ANAPHYLATOXIN CHEMOTACTIC RECEPTOR-LIKE-RELATED"/>
    <property type="match status" value="1"/>
</dbReference>
<feature type="transmembrane region" description="Helical" evidence="8">
    <location>
        <begin position="51"/>
        <end position="71"/>
    </location>
</feature>
<dbReference type="GO" id="GO:0004875">
    <property type="term" value="F:complement receptor activity"/>
    <property type="evidence" value="ECO:0007669"/>
    <property type="project" value="TreeGrafter"/>
</dbReference>
<dbReference type="GO" id="GO:0007204">
    <property type="term" value="P:positive regulation of cytosolic calcium ion concentration"/>
    <property type="evidence" value="ECO:0007669"/>
    <property type="project" value="TreeGrafter"/>
</dbReference>
<evidence type="ECO:0000313" key="10">
    <source>
        <dbReference type="Proteomes" id="UP000290572"/>
    </source>
</evidence>
<sequence>MTGSTAQNNTMEQKGLTNLAIFSACISLATIIVGLIGNGIVIFLTGCRMKMTVNVMWFLNLAVVDFIYLLYSCTEHLSVLGQWKKNTSFGAENMTGGRGHNTTMQLEGFMSFNGFQICIFFATVVVGLIGNGIVIFLTCCRMKTTVDSIWFLNLAVADFIFMLSSIIELLSVLGQCCLNSFLYVFMCDEYKGKLKQSLQLVLETAFAEDHLDFKTYGKGRAGQ</sequence>
<dbReference type="PANTHER" id="PTHR24225">
    <property type="entry name" value="CHEMOTACTIC RECEPTOR"/>
    <property type="match status" value="1"/>
</dbReference>
<dbReference type="Proteomes" id="UP000290572">
    <property type="component" value="Unassembled WGS sequence"/>
</dbReference>
<evidence type="ECO:0000256" key="1">
    <source>
        <dbReference type="ARBA" id="ARBA00004141"/>
    </source>
</evidence>
<evidence type="ECO:0000256" key="5">
    <source>
        <dbReference type="ARBA" id="ARBA00023136"/>
    </source>
</evidence>
<dbReference type="AlphaFoldDB" id="A0A498NTY1"/>
<evidence type="ECO:0000256" key="3">
    <source>
        <dbReference type="ARBA" id="ARBA00022989"/>
    </source>
</evidence>
<proteinExistence type="predicted"/>
<name>A0A498NTY1_LABRO</name>
<comment type="caution">
    <text evidence="9">The sequence shown here is derived from an EMBL/GenBank/DDBJ whole genome shotgun (WGS) entry which is preliminary data.</text>
</comment>
<dbReference type="GO" id="GO:0007200">
    <property type="term" value="P:phospholipase C-activating G protein-coupled receptor signaling pathway"/>
    <property type="evidence" value="ECO:0007669"/>
    <property type="project" value="TreeGrafter"/>
</dbReference>
<evidence type="ECO:0000256" key="7">
    <source>
        <dbReference type="ARBA" id="ARBA00023224"/>
    </source>
</evidence>
<feature type="transmembrane region" description="Helical" evidence="8">
    <location>
        <begin position="20"/>
        <end position="44"/>
    </location>
</feature>
<evidence type="ECO:0000256" key="8">
    <source>
        <dbReference type="SAM" id="Phobius"/>
    </source>
</evidence>
<evidence type="ECO:0000256" key="2">
    <source>
        <dbReference type="ARBA" id="ARBA00022692"/>
    </source>
</evidence>
<keyword evidence="2 8" id="KW-0812">Transmembrane</keyword>
<accession>A0A498NTY1</accession>
<keyword evidence="6 9" id="KW-0675">Receptor</keyword>
<dbReference type="STRING" id="84645.A0A498NTY1"/>
<keyword evidence="4" id="KW-0297">G-protein coupled receptor</keyword>
<dbReference type="GO" id="GO:0006954">
    <property type="term" value="P:inflammatory response"/>
    <property type="evidence" value="ECO:0007669"/>
    <property type="project" value="TreeGrafter"/>
</dbReference>
<dbReference type="Gene3D" id="1.20.1070.10">
    <property type="entry name" value="Rhodopsin 7-helix transmembrane proteins"/>
    <property type="match status" value="2"/>
</dbReference>
<feature type="transmembrane region" description="Helical" evidence="8">
    <location>
        <begin position="114"/>
        <end position="137"/>
    </location>
</feature>
<dbReference type="InterPro" id="IPR000826">
    <property type="entry name" value="Formyl_rcpt-rel"/>
</dbReference>
<reference evidence="9 10" key="1">
    <citation type="submission" date="2018-03" db="EMBL/GenBank/DDBJ databases">
        <title>Draft genome sequence of Rohu Carp (Labeo rohita).</title>
        <authorList>
            <person name="Das P."/>
            <person name="Kushwaha B."/>
            <person name="Joshi C.G."/>
            <person name="Kumar D."/>
            <person name="Nagpure N.S."/>
            <person name="Sahoo L."/>
            <person name="Das S.P."/>
            <person name="Bit A."/>
            <person name="Patnaik S."/>
            <person name="Meher P.K."/>
            <person name="Jayasankar P."/>
            <person name="Koringa P.G."/>
            <person name="Patel N.V."/>
            <person name="Hinsu A.T."/>
            <person name="Kumar R."/>
            <person name="Pandey M."/>
            <person name="Agarwal S."/>
            <person name="Srivastava S."/>
            <person name="Singh M."/>
            <person name="Iquebal M.A."/>
            <person name="Jaiswal S."/>
            <person name="Angadi U.B."/>
            <person name="Kumar N."/>
            <person name="Raza M."/>
            <person name="Shah T.M."/>
            <person name="Rai A."/>
            <person name="Jena J.K."/>
        </authorList>
    </citation>
    <scope>NUCLEOTIDE SEQUENCE [LARGE SCALE GENOMIC DNA]</scope>
    <source>
        <strain evidence="9">DASCIFA01</strain>
        <tissue evidence="9">Testis</tissue>
    </source>
</reference>
<keyword evidence="10" id="KW-1185">Reference proteome</keyword>
<dbReference type="PRINTS" id="PR00237">
    <property type="entry name" value="GPCRRHODOPSN"/>
</dbReference>
<keyword evidence="5 8" id="KW-0472">Membrane</keyword>